<dbReference type="PANTHER" id="PTHR43436">
    <property type="entry name" value="ARAC-FAMILY TRANSCRIPTIONAL REGULATOR"/>
    <property type="match status" value="1"/>
</dbReference>
<dbReference type="SUPFAM" id="SSF46689">
    <property type="entry name" value="Homeodomain-like"/>
    <property type="match status" value="1"/>
</dbReference>
<dbReference type="Pfam" id="PF12833">
    <property type="entry name" value="HTH_18"/>
    <property type="match status" value="1"/>
</dbReference>
<dbReference type="Gene3D" id="1.10.10.60">
    <property type="entry name" value="Homeodomain-like"/>
    <property type="match status" value="1"/>
</dbReference>
<dbReference type="InterPro" id="IPR018060">
    <property type="entry name" value="HTH_AraC"/>
</dbReference>
<evidence type="ECO:0000313" key="5">
    <source>
        <dbReference type="Proteomes" id="UP000231259"/>
    </source>
</evidence>
<dbReference type="GO" id="GO:0043565">
    <property type="term" value="F:sequence-specific DNA binding"/>
    <property type="evidence" value="ECO:0007669"/>
    <property type="project" value="InterPro"/>
</dbReference>
<gene>
    <name evidence="4" type="ORF">P775_07730</name>
</gene>
<dbReference type="InterPro" id="IPR009057">
    <property type="entry name" value="Homeodomain-like_sf"/>
</dbReference>
<dbReference type="SMART" id="SM00342">
    <property type="entry name" value="HTH_ARAC"/>
    <property type="match status" value="1"/>
</dbReference>
<dbReference type="OrthoDB" id="9802263at2"/>
<keyword evidence="1" id="KW-0805">Transcription regulation</keyword>
<dbReference type="PROSITE" id="PS01124">
    <property type="entry name" value="HTH_ARAC_FAMILY_2"/>
    <property type="match status" value="1"/>
</dbReference>
<dbReference type="Pfam" id="PF06719">
    <property type="entry name" value="AraC_N"/>
    <property type="match status" value="1"/>
</dbReference>
<dbReference type="InterPro" id="IPR009594">
    <property type="entry name" value="Tscrpt_reg_HTH_AraC_N"/>
</dbReference>
<comment type="caution">
    <text evidence="4">The sequence shown here is derived from an EMBL/GenBank/DDBJ whole genome shotgun (WGS) entry which is preliminary data.</text>
</comment>
<keyword evidence="5" id="KW-1185">Reference proteome</keyword>
<dbReference type="RefSeq" id="WP_099910365.1">
    <property type="nucleotide sequence ID" value="NZ_AWWI01000056.1"/>
</dbReference>
<dbReference type="EMBL" id="AWWI01000056">
    <property type="protein sequence ID" value="PIL20790.1"/>
    <property type="molecule type" value="Genomic_DNA"/>
</dbReference>
<accession>A0A2G8RGY7</accession>
<evidence type="ECO:0000259" key="3">
    <source>
        <dbReference type="PROSITE" id="PS01124"/>
    </source>
</evidence>
<protein>
    <recommendedName>
        <fullName evidence="3">HTH araC/xylS-type domain-containing protein</fullName>
    </recommendedName>
</protein>
<evidence type="ECO:0000313" key="4">
    <source>
        <dbReference type="EMBL" id="PIL20790.1"/>
    </source>
</evidence>
<name>A0A2G8RGY7_9RHOB</name>
<organism evidence="4 5">
    <name type="scientific">Puniceibacterium antarcticum</name>
    <dbReference type="NCBI Taxonomy" id="1206336"/>
    <lineage>
        <taxon>Bacteria</taxon>
        <taxon>Pseudomonadati</taxon>
        <taxon>Pseudomonadota</taxon>
        <taxon>Alphaproteobacteria</taxon>
        <taxon>Rhodobacterales</taxon>
        <taxon>Paracoccaceae</taxon>
        <taxon>Puniceibacterium</taxon>
    </lineage>
</organism>
<dbReference type="AlphaFoldDB" id="A0A2G8RGY7"/>
<proteinExistence type="predicted"/>
<evidence type="ECO:0000256" key="2">
    <source>
        <dbReference type="ARBA" id="ARBA00023163"/>
    </source>
</evidence>
<sequence>MSALIHQSLLDTVRRHADSSFDSQGICATSVPGLFAIRATRPSEITFSIDRPLVAMILQGRKCVISGNTSLEFGAGESLMISADIPTISQITTASVATPYYSLVFEIDIVTVEELVQKMEAAPAISHRPVLVDETETEVAEAALRLMKLNTRPSALPVLKDQMARELHYWLLAGRHGNMLRSLGVVESHARRVARAVGVIRSNYKAPLRVEQLAEAAGMSPSAFHQHFRAITSLTPLQFVKRLRLIEARRMMFAEGAGASHAAYAVGDESVPQFNREYRRLFGQPPIRDLKSAQSRAAFAA</sequence>
<evidence type="ECO:0000256" key="1">
    <source>
        <dbReference type="ARBA" id="ARBA00023015"/>
    </source>
</evidence>
<feature type="domain" description="HTH araC/xylS-type" evidence="3">
    <location>
        <begin position="194"/>
        <end position="292"/>
    </location>
</feature>
<dbReference type="PANTHER" id="PTHR43436:SF1">
    <property type="entry name" value="TRANSCRIPTIONAL REGULATORY PROTEIN"/>
    <property type="match status" value="1"/>
</dbReference>
<keyword evidence="2" id="KW-0804">Transcription</keyword>
<dbReference type="Proteomes" id="UP000231259">
    <property type="component" value="Unassembled WGS sequence"/>
</dbReference>
<dbReference type="GO" id="GO:0003700">
    <property type="term" value="F:DNA-binding transcription factor activity"/>
    <property type="evidence" value="ECO:0007669"/>
    <property type="project" value="InterPro"/>
</dbReference>
<reference evidence="4 5" key="1">
    <citation type="submission" date="2013-09" db="EMBL/GenBank/DDBJ databases">
        <title>Genome sequencing of Phaeobacter antarcticus sp. nov. SM1211.</title>
        <authorList>
            <person name="Zhang X.-Y."/>
            <person name="Liu C."/>
            <person name="Chen X.-L."/>
            <person name="Xie B.-B."/>
            <person name="Qin Q.-L."/>
            <person name="Rong J.-C."/>
            <person name="Zhang Y.-Z."/>
        </authorList>
    </citation>
    <scope>NUCLEOTIDE SEQUENCE [LARGE SCALE GENOMIC DNA]</scope>
    <source>
        <strain evidence="4 5">SM1211</strain>
    </source>
</reference>